<evidence type="ECO:0000313" key="5">
    <source>
        <dbReference type="Proteomes" id="UP000335496"/>
    </source>
</evidence>
<dbReference type="InterPro" id="IPR007539">
    <property type="entry name" value="DUF551"/>
</dbReference>
<protein>
    <submittedName>
        <fullName evidence="3">DUF551 domain-containing protein</fullName>
    </submittedName>
</protein>
<dbReference type="Proteomes" id="UP000291917">
    <property type="component" value="Unassembled WGS sequence"/>
</dbReference>
<organism evidence="3 4">
    <name type="scientific">Bacteroides eggerthii</name>
    <dbReference type="NCBI Taxonomy" id="28111"/>
    <lineage>
        <taxon>Bacteria</taxon>
        <taxon>Pseudomonadati</taxon>
        <taxon>Bacteroidota</taxon>
        <taxon>Bacteroidia</taxon>
        <taxon>Bacteroidales</taxon>
        <taxon>Bacteroidaceae</taxon>
        <taxon>Bacteroides</taxon>
    </lineage>
</organism>
<evidence type="ECO:0000313" key="2">
    <source>
        <dbReference type="EMBL" id="KAA5276207.1"/>
    </source>
</evidence>
<reference evidence="2 5" key="1">
    <citation type="journal article" date="2019" name="Nat. Med.">
        <title>A library of human gut bacterial isolates paired with longitudinal multiomics data enables mechanistic microbiome research.</title>
        <authorList>
            <person name="Poyet M."/>
            <person name="Groussin M."/>
            <person name="Gibbons S.M."/>
            <person name="Avila-Pacheco J."/>
            <person name="Jiang X."/>
            <person name="Kearney S.M."/>
            <person name="Perrotta A.R."/>
            <person name="Berdy B."/>
            <person name="Zhao S."/>
            <person name="Lieberman T.D."/>
            <person name="Swanson P.K."/>
            <person name="Smith M."/>
            <person name="Roesemann S."/>
            <person name="Alexander J.E."/>
            <person name="Rich S.A."/>
            <person name="Livny J."/>
            <person name="Vlamakis H."/>
            <person name="Clish C."/>
            <person name="Bullock K."/>
            <person name="Deik A."/>
            <person name="Scott J."/>
            <person name="Pierce K.A."/>
            <person name="Xavier R.J."/>
            <person name="Alm E.J."/>
        </authorList>
    </citation>
    <scope>NUCLEOTIDE SEQUENCE [LARGE SCALE GENOMIC DNA]</scope>
    <source>
        <strain evidence="2 5">BIOML-A1</strain>
    </source>
</reference>
<dbReference type="EMBL" id="RCXL01000003">
    <property type="protein sequence ID" value="RYT77464.1"/>
    <property type="molecule type" value="Genomic_DNA"/>
</dbReference>
<sequence length="261" mass="30459">MKQTVEEAAMQELMLSYAIVVEGELAYQRQAMLNMFKKGADWQSKKSPWISVEERLPKDFKPILILLKDGKVRTALLDSNYYPHNNEFKIIYFWHDREANESFDLEDVVAWMPIPPFDEILEANKDVLERIKEKAAWLKQIYEAPNPEVDKIIAELREDVKNNPMPKNMTKDEEIAWILKEANGEDDFEKLQAIISEDVTVQTEKLKESIVAHFQEACGASYSFRDILDNLDDDAIQEEIIKWARCNFLRLQIIGEKGEMQ</sequence>
<dbReference type="RefSeq" id="WP_130088856.1">
    <property type="nucleotide sequence ID" value="NZ_RCXL01000003.1"/>
</dbReference>
<feature type="domain" description="DUF551" evidence="1">
    <location>
        <begin position="49"/>
        <end position="115"/>
    </location>
</feature>
<proteinExistence type="predicted"/>
<evidence type="ECO:0000313" key="3">
    <source>
        <dbReference type="EMBL" id="RYT77464.1"/>
    </source>
</evidence>
<evidence type="ECO:0000259" key="1">
    <source>
        <dbReference type="Pfam" id="PF04448"/>
    </source>
</evidence>
<dbReference type="EMBL" id="VVZX01000003">
    <property type="protein sequence ID" value="KAA5276207.1"/>
    <property type="molecule type" value="Genomic_DNA"/>
</dbReference>
<dbReference type="Proteomes" id="UP000335496">
    <property type="component" value="Unassembled WGS sequence"/>
</dbReference>
<dbReference type="AlphaFoldDB" id="A0A4Q5H8B2"/>
<dbReference type="Pfam" id="PF04448">
    <property type="entry name" value="DUF551"/>
    <property type="match status" value="1"/>
</dbReference>
<reference evidence="3 4" key="2">
    <citation type="journal article" date="2019" name="Science, e1252229">
        <title>Invertible promoters mediate bacterial phase variation, antibiotic resistance, and host adaptation in the gut.</title>
        <authorList>
            <person name="Jiang X."/>
            <person name="Hall A.B."/>
            <person name="Arthur T.D."/>
            <person name="Plichta D.R."/>
            <person name="Covington C.T."/>
            <person name="Poyet M."/>
            <person name="Crothers J."/>
            <person name="Moses P.L."/>
            <person name="Tolonen A.C."/>
            <person name="Vlamakis H."/>
            <person name="Alm E.J."/>
            <person name="Xavier R.J."/>
        </authorList>
    </citation>
    <scope>NUCLEOTIDE SEQUENCE [LARGE SCALE GENOMIC DNA]</scope>
    <source>
        <strain evidence="4">bj_0095</strain>
        <strain evidence="3">Bj_0095</strain>
    </source>
</reference>
<keyword evidence="5" id="KW-1185">Reference proteome</keyword>
<comment type="caution">
    <text evidence="3">The sequence shown here is derived from an EMBL/GenBank/DDBJ whole genome shotgun (WGS) entry which is preliminary data.</text>
</comment>
<name>A0A4Q5H8B2_9BACE</name>
<gene>
    <name evidence="3" type="ORF">EAJ03_02660</name>
    <name evidence="2" type="ORF">F2Z23_02650</name>
</gene>
<accession>A0A4Q5H8B2</accession>
<evidence type="ECO:0000313" key="4">
    <source>
        <dbReference type="Proteomes" id="UP000291917"/>
    </source>
</evidence>